<feature type="region of interest" description="Disordered" evidence="1">
    <location>
        <begin position="86"/>
        <end position="105"/>
    </location>
</feature>
<dbReference type="EMBL" id="CM032186">
    <property type="protein sequence ID" value="KAG7090393.1"/>
    <property type="molecule type" value="Genomic_DNA"/>
</dbReference>
<proteinExistence type="predicted"/>
<reference evidence="2" key="1">
    <citation type="journal article" date="2021" name="Genome Biol. Evol.">
        <title>The assembled and annotated genome of the fairy-ring fungus Marasmius oreades.</title>
        <authorList>
            <person name="Hiltunen M."/>
            <person name="Ament-Velasquez S.L."/>
            <person name="Johannesson H."/>
        </authorList>
    </citation>
    <scope>NUCLEOTIDE SEQUENCE</scope>
    <source>
        <strain evidence="2">03SP1</strain>
    </source>
</reference>
<feature type="region of interest" description="Disordered" evidence="1">
    <location>
        <begin position="1"/>
        <end position="32"/>
    </location>
</feature>
<evidence type="ECO:0000313" key="3">
    <source>
        <dbReference type="Proteomes" id="UP001049176"/>
    </source>
</evidence>
<evidence type="ECO:0000256" key="1">
    <source>
        <dbReference type="SAM" id="MobiDB-lite"/>
    </source>
</evidence>
<accession>A0A9P7UQI9</accession>
<dbReference type="KEGG" id="more:E1B28_009512"/>
<comment type="caution">
    <text evidence="2">The sequence shown here is derived from an EMBL/GenBank/DDBJ whole genome shotgun (WGS) entry which is preliminary data.</text>
</comment>
<feature type="region of interest" description="Disordered" evidence="1">
    <location>
        <begin position="111"/>
        <end position="168"/>
    </location>
</feature>
<feature type="compositionally biased region" description="Basic residues" evidence="1">
    <location>
        <begin position="10"/>
        <end position="27"/>
    </location>
</feature>
<dbReference type="RefSeq" id="XP_043006863.1">
    <property type="nucleotide sequence ID" value="XM_043154408.1"/>
</dbReference>
<keyword evidence="3" id="KW-1185">Reference proteome</keyword>
<organism evidence="2 3">
    <name type="scientific">Marasmius oreades</name>
    <name type="common">fairy-ring Marasmius</name>
    <dbReference type="NCBI Taxonomy" id="181124"/>
    <lineage>
        <taxon>Eukaryota</taxon>
        <taxon>Fungi</taxon>
        <taxon>Dikarya</taxon>
        <taxon>Basidiomycota</taxon>
        <taxon>Agaricomycotina</taxon>
        <taxon>Agaricomycetes</taxon>
        <taxon>Agaricomycetidae</taxon>
        <taxon>Agaricales</taxon>
        <taxon>Marasmiineae</taxon>
        <taxon>Marasmiaceae</taxon>
        <taxon>Marasmius</taxon>
    </lineage>
</organism>
<evidence type="ECO:0000313" key="2">
    <source>
        <dbReference type="EMBL" id="KAG7090393.1"/>
    </source>
</evidence>
<sequence length="296" mass="33662">MTISKSQPINKKHSTRTSIRSRNKRRLSQSEYREALEERQITQDLEDMKPVVLPKELDEALHNTFKDVKCHWYPLDGLYWTKEQLATQGGGSRNGPRRPPPLSLSALSSQSLKGVHEMLPRSQSEPNISILSTTRTPHSSPKSNRRESKENKDPNELPSSFRKRTVTFTTSELPSLDAQEIDSNSMSIGQCQPEFILSDTYDEGDLKTPTAPTRRDRDEIQTSFIQQTSDETDIDEMMQIFPELRCTTPHPPPSPSLSTADGDFGSDPLDLFAFESTPEEFKNRRANFNWFGMGRS</sequence>
<feature type="compositionally biased region" description="Polar residues" evidence="1">
    <location>
        <begin position="121"/>
        <end position="142"/>
    </location>
</feature>
<dbReference type="OrthoDB" id="10316971at2759"/>
<dbReference type="GeneID" id="66078588"/>
<dbReference type="AlphaFoldDB" id="A0A9P7UQI9"/>
<dbReference type="Proteomes" id="UP001049176">
    <property type="component" value="Chromosome 6"/>
</dbReference>
<protein>
    <submittedName>
        <fullName evidence="2">Uncharacterized protein</fullName>
    </submittedName>
</protein>
<feature type="compositionally biased region" description="Basic and acidic residues" evidence="1">
    <location>
        <begin position="144"/>
        <end position="155"/>
    </location>
</feature>
<gene>
    <name evidence="2" type="ORF">E1B28_009512</name>
</gene>
<name>A0A9P7UQI9_9AGAR</name>